<evidence type="ECO:0000256" key="1">
    <source>
        <dbReference type="ARBA" id="ARBA00004123"/>
    </source>
</evidence>
<protein>
    <submittedName>
        <fullName evidence="7">Homeobox domain-containing protein</fullName>
    </submittedName>
</protein>
<dbReference type="InterPro" id="IPR001356">
    <property type="entry name" value="HD"/>
</dbReference>
<evidence type="ECO:0000259" key="5">
    <source>
        <dbReference type="PROSITE" id="PS50071"/>
    </source>
</evidence>
<name>A0A914HTX8_GLORO</name>
<dbReference type="Pfam" id="PF00046">
    <property type="entry name" value="Homeodomain"/>
    <property type="match status" value="1"/>
</dbReference>
<proteinExistence type="predicted"/>
<dbReference type="SMART" id="SM00389">
    <property type="entry name" value="HOX"/>
    <property type="match status" value="1"/>
</dbReference>
<feature type="region of interest" description="Disordered" evidence="4">
    <location>
        <begin position="1"/>
        <end position="27"/>
    </location>
</feature>
<feature type="domain" description="Homeobox" evidence="5">
    <location>
        <begin position="19"/>
        <end position="70"/>
    </location>
</feature>
<evidence type="ECO:0000256" key="3">
    <source>
        <dbReference type="RuleBase" id="RU000682"/>
    </source>
</evidence>
<dbReference type="GO" id="GO:0005634">
    <property type="term" value="C:nucleus"/>
    <property type="evidence" value="ECO:0007669"/>
    <property type="project" value="UniProtKB-SubCell"/>
</dbReference>
<keyword evidence="2 3" id="KW-0238">DNA-binding</keyword>
<sequence length="75" mass="8720">MADAIRGSVTVEQEDGRPDQQHSYSPTFSESQLELLEKVFASTHYPDCFHREELAEKVHATEDRVQQWFQVLARI</sequence>
<dbReference type="SUPFAM" id="SSF46689">
    <property type="entry name" value="Homeodomain-like"/>
    <property type="match status" value="1"/>
</dbReference>
<evidence type="ECO:0000256" key="4">
    <source>
        <dbReference type="SAM" id="MobiDB-lite"/>
    </source>
</evidence>
<keyword evidence="2 3" id="KW-0539">Nucleus</keyword>
<dbReference type="GO" id="GO:0000981">
    <property type="term" value="F:DNA-binding transcription factor activity, RNA polymerase II-specific"/>
    <property type="evidence" value="ECO:0007669"/>
    <property type="project" value="TreeGrafter"/>
</dbReference>
<comment type="subcellular location">
    <subcellularLocation>
        <location evidence="1 2 3">Nucleus</location>
    </subcellularLocation>
</comment>
<dbReference type="PANTHER" id="PTHR24329">
    <property type="entry name" value="HOMEOBOX PROTEIN ARISTALESS"/>
    <property type="match status" value="1"/>
</dbReference>
<keyword evidence="6" id="KW-1185">Reference proteome</keyword>
<dbReference type="Gene3D" id="1.10.10.60">
    <property type="entry name" value="Homeodomain-like"/>
    <property type="match status" value="1"/>
</dbReference>
<evidence type="ECO:0000313" key="7">
    <source>
        <dbReference type="WBParaSite" id="Gr19_v10_g4435.t1"/>
    </source>
</evidence>
<keyword evidence="2 3" id="KW-0371">Homeobox</keyword>
<evidence type="ECO:0000313" key="6">
    <source>
        <dbReference type="Proteomes" id="UP000887572"/>
    </source>
</evidence>
<dbReference type="GO" id="GO:0000977">
    <property type="term" value="F:RNA polymerase II transcription regulatory region sequence-specific DNA binding"/>
    <property type="evidence" value="ECO:0007669"/>
    <property type="project" value="TreeGrafter"/>
</dbReference>
<dbReference type="Proteomes" id="UP000887572">
    <property type="component" value="Unplaced"/>
</dbReference>
<organism evidence="6 7">
    <name type="scientific">Globodera rostochiensis</name>
    <name type="common">Golden nematode worm</name>
    <name type="synonym">Heterodera rostochiensis</name>
    <dbReference type="NCBI Taxonomy" id="31243"/>
    <lineage>
        <taxon>Eukaryota</taxon>
        <taxon>Metazoa</taxon>
        <taxon>Ecdysozoa</taxon>
        <taxon>Nematoda</taxon>
        <taxon>Chromadorea</taxon>
        <taxon>Rhabditida</taxon>
        <taxon>Tylenchina</taxon>
        <taxon>Tylenchomorpha</taxon>
        <taxon>Tylenchoidea</taxon>
        <taxon>Heteroderidae</taxon>
        <taxon>Heteroderinae</taxon>
        <taxon>Globodera</taxon>
    </lineage>
</organism>
<dbReference type="CDD" id="cd00086">
    <property type="entry name" value="homeodomain"/>
    <property type="match status" value="1"/>
</dbReference>
<dbReference type="InterPro" id="IPR050649">
    <property type="entry name" value="Paired_Homeobox_TFs"/>
</dbReference>
<accession>A0A914HTX8</accession>
<evidence type="ECO:0000256" key="2">
    <source>
        <dbReference type="PROSITE-ProRule" id="PRU00108"/>
    </source>
</evidence>
<dbReference type="AlphaFoldDB" id="A0A914HTX8"/>
<dbReference type="InterPro" id="IPR009057">
    <property type="entry name" value="Homeodomain-like_sf"/>
</dbReference>
<dbReference type="PANTHER" id="PTHR24329:SF543">
    <property type="entry name" value="FI01017P-RELATED"/>
    <property type="match status" value="1"/>
</dbReference>
<feature type="DNA-binding region" description="Homeobox" evidence="2">
    <location>
        <begin position="21"/>
        <end position="71"/>
    </location>
</feature>
<dbReference type="PROSITE" id="PS50071">
    <property type="entry name" value="HOMEOBOX_2"/>
    <property type="match status" value="1"/>
</dbReference>
<dbReference type="WBParaSite" id="Gr19_v10_g4435.t1">
    <property type="protein sequence ID" value="Gr19_v10_g4435.t1"/>
    <property type="gene ID" value="Gr19_v10_g4435"/>
</dbReference>
<reference evidence="7" key="1">
    <citation type="submission" date="2022-11" db="UniProtKB">
        <authorList>
            <consortium name="WormBaseParasite"/>
        </authorList>
    </citation>
    <scope>IDENTIFICATION</scope>
</reference>